<dbReference type="Pfam" id="PF03279">
    <property type="entry name" value="Lip_A_acyltrans"/>
    <property type="match status" value="1"/>
</dbReference>
<comment type="subcellular location">
    <subcellularLocation>
        <location evidence="1">Cell inner membrane</location>
    </subcellularLocation>
</comment>
<keyword evidence="4" id="KW-0808">Transferase</keyword>
<keyword evidence="5" id="KW-0472">Membrane</keyword>
<keyword evidence="8" id="KW-1185">Reference proteome</keyword>
<dbReference type="Proteomes" id="UP000177515">
    <property type="component" value="Chromosome 2"/>
</dbReference>
<evidence type="ECO:0000313" key="7">
    <source>
        <dbReference type="EMBL" id="AOZ09532.1"/>
    </source>
</evidence>
<dbReference type="CDD" id="cd07984">
    <property type="entry name" value="LPLAT_LABLAT-like"/>
    <property type="match status" value="1"/>
</dbReference>
<dbReference type="EMBL" id="CP017755">
    <property type="protein sequence ID" value="AOZ09532.1"/>
    <property type="molecule type" value="Genomic_DNA"/>
</dbReference>
<organism evidence="7 8">
    <name type="scientific">Cupriavidus malaysiensis</name>
    <dbReference type="NCBI Taxonomy" id="367825"/>
    <lineage>
        <taxon>Bacteria</taxon>
        <taxon>Pseudomonadati</taxon>
        <taxon>Pseudomonadota</taxon>
        <taxon>Betaproteobacteria</taxon>
        <taxon>Burkholderiales</taxon>
        <taxon>Burkholderiaceae</taxon>
        <taxon>Cupriavidus</taxon>
    </lineage>
</organism>
<accession>A0A1D9IBP5</accession>
<dbReference type="PIRSF" id="PIRSF028561">
    <property type="entry name" value="Ac_Trasf"/>
    <property type="match status" value="1"/>
</dbReference>
<dbReference type="RefSeq" id="WP_071072116.1">
    <property type="nucleotide sequence ID" value="NZ_CP017755.1"/>
</dbReference>
<dbReference type="PANTHER" id="PTHR30606:SF9">
    <property type="entry name" value="LIPID A BIOSYNTHESIS LAUROYLTRANSFERASE"/>
    <property type="match status" value="1"/>
</dbReference>
<keyword evidence="6" id="KW-0012">Acyltransferase</keyword>
<dbReference type="PANTHER" id="PTHR30606">
    <property type="entry name" value="LIPID A BIOSYNTHESIS LAUROYL ACYLTRANSFERASE"/>
    <property type="match status" value="1"/>
</dbReference>
<evidence type="ECO:0000256" key="2">
    <source>
        <dbReference type="ARBA" id="ARBA00022475"/>
    </source>
</evidence>
<evidence type="ECO:0000256" key="5">
    <source>
        <dbReference type="ARBA" id="ARBA00023136"/>
    </source>
</evidence>
<evidence type="ECO:0000313" key="8">
    <source>
        <dbReference type="Proteomes" id="UP000177515"/>
    </source>
</evidence>
<evidence type="ECO:0000256" key="4">
    <source>
        <dbReference type="ARBA" id="ARBA00022679"/>
    </source>
</evidence>
<proteinExistence type="predicted"/>
<name>A0A1D9IBP5_9BURK</name>
<evidence type="ECO:0000256" key="1">
    <source>
        <dbReference type="ARBA" id="ARBA00004533"/>
    </source>
</evidence>
<keyword evidence="2" id="KW-1003">Cell membrane</keyword>
<reference evidence="7 8" key="1">
    <citation type="submission" date="2016-10" db="EMBL/GenBank/DDBJ databases">
        <title>Complete genome sequences of three Cupriavidus strains isolated from various Malaysian environments.</title>
        <authorList>
            <person name="Abdullah A.A.-A."/>
            <person name="Shafie N.A.H."/>
            <person name="Lau N.S."/>
        </authorList>
    </citation>
    <scope>NUCLEOTIDE SEQUENCE [LARGE SCALE GENOMIC DNA]</scope>
    <source>
        <strain evidence="7 8">USMAA1020</strain>
    </source>
</reference>
<keyword evidence="3" id="KW-0997">Cell inner membrane</keyword>
<protein>
    <submittedName>
        <fullName evidence="7">Acyl-CoA synthetase</fullName>
    </submittedName>
</protein>
<dbReference type="InterPro" id="IPR004960">
    <property type="entry name" value="LipA_acyltrans"/>
</dbReference>
<evidence type="ECO:0000256" key="6">
    <source>
        <dbReference type="ARBA" id="ARBA00023315"/>
    </source>
</evidence>
<gene>
    <name evidence="7" type="ORF">BKK80_27710</name>
</gene>
<evidence type="ECO:0000256" key="3">
    <source>
        <dbReference type="ARBA" id="ARBA00022519"/>
    </source>
</evidence>
<dbReference type="InterPro" id="IPR014548">
    <property type="entry name" value="Ac_Trasf"/>
</dbReference>
<sequence>MSGPAPQPAGQPEWSESRERSNLFLLRLMTSLSLRLGRRAARLLLYPITLYFLGFAPRARRASLAYLSRVSGRRARLRDTFGHLLSFASTILDRVYLLNGRFEQFDIRVHGTDVIDAALADGGGAFLLGAHLGSFEVIRAAGRQRPGLQVAITMYEENARKVNDVLQAVNPAMRQDVIALGSLDAMLKVRDYLERGFLVGMLADRTLAQRASDPVEPRDFLGAAAGFPTGPLRIAAMLRRPALFMTGLYLGGNRYEIHFEWLADFSRTPRRDRDAEIEAALARYVAALERHCRAAPRNWFNFYDFWQDSRSGAPASAPR</sequence>